<dbReference type="PROSITE" id="PS00708">
    <property type="entry name" value="PRO_ENDOPEP_SER"/>
    <property type="match status" value="1"/>
</dbReference>
<name>A1ZN26_MICM2</name>
<evidence type="ECO:0000259" key="5">
    <source>
        <dbReference type="Pfam" id="PF00930"/>
    </source>
</evidence>
<keyword evidence="3" id="KW-0325">Glycoprotein</keyword>
<dbReference type="FunFam" id="3.40.50.1820:FF:000003">
    <property type="entry name" value="Dipeptidyl peptidase 4"/>
    <property type="match status" value="1"/>
</dbReference>
<dbReference type="Pfam" id="PF00930">
    <property type="entry name" value="DPPIV_N"/>
    <property type="match status" value="1"/>
</dbReference>
<feature type="domain" description="Dipeptidylpeptidase IV N-terminal" evidence="5">
    <location>
        <begin position="76"/>
        <end position="422"/>
    </location>
</feature>
<dbReference type="PANTHER" id="PTHR11731">
    <property type="entry name" value="PROTEASE FAMILY S9B,C DIPEPTIDYL-PEPTIDASE IV-RELATED"/>
    <property type="match status" value="1"/>
</dbReference>
<gene>
    <name evidence="6" type="ORF">M23134_03468</name>
</gene>
<dbReference type="SUPFAM" id="SSF53474">
    <property type="entry name" value="alpha/beta-Hydrolases"/>
    <property type="match status" value="1"/>
</dbReference>
<dbReference type="Gene3D" id="3.40.50.1820">
    <property type="entry name" value="alpha/beta hydrolase"/>
    <property type="match status" value="1"/>
</dbReference>
<keyword evidence="1" id="KW-0645">Protease</keyword>
<protein>
    <submittedName>
        <fullName evidence="6">Dipeptidyl peptidase IV (DPP IV) N-terminal region domain protein</fullName>
    </submittedName>
</protein>
<evidence type="ECO:0000256" key="3">
    <source>
        <dbReference type="ARBA" id="ARBA00023180"/>
    </source>
</evidence>
<dbReference type="InterPro" id="IPR050278">
    <property type="entry name" value="Serine_Prot_S9B/DPPIV"/>
</dbReference>
<keyword evidence="7" id="KW-1185">Reference proteome</keyword>
<organism evidence="6 7">
    <name type="scientific">Microscilla marina ATCC 23134</name>
    <dbReference type="NCBI Taxonomy" id="313606"/>
    <lineage>
        <taxon>Bacteria</taxon>
        <taxon>Pseudomonadati</taxon>
        <taxon>Bacteroidota</taxon>
        <taxon>Cytophagia</taxon>
        <taxon>Cytophagales</taxon>
        <taxon>Microscillaceae</taxon>
        <taxon>Microscilla</taxon>
    </lineage>
</organism>
<dbReference type="Pfam" id="PF00326">
    <property type="entry name" value="Peptidase_S9"/>
    <property type="match status" value="1"/>
</dbReference>
<evidence type="ECO:0000259" key="4">
    <source>
        <dbReference type="Pfam" id="PF00326"/>
    </source>
</evidence>
<feature type="domain" description="Peptidase S9 prolyl oligopeptidase catalytic" evidence="4">
    <location>
        <begin position="513"/>
        <end position="708"/>
    </location>
</feature>
<dbReference type="InterPro" id="IPR001375">
    <property type="entry name" value="Peptidase_S9_cat"/>
</dbReference>
<dbReference type="InterPro" id="IPR002471">
    <property type="entry name" value="Pept_S9_AS"/>
</dbReference>
<evidence type="ECO:0000313" key="6">
    <source>
        <dbReference type="EMBL" id="EAY28207.1"/>
    </source>
</evidence>
<keyword evidence="2" id="KW-0378">Hydrolase</keyword>
<sequence>MLDVQAQQKKVVTVEDVWQFKFFARGVRGVNWMKNGRYYTTRQGNKVVKFDINTRKAVATLFEGESLRFDAYGLSAREDKLLLATQTEAIYRRSSKSYYYVYDISTKKLDKLTNQPGKQLHASFSPDGSKVAFVRDNNLFVVDLATKKETQITNDGQWNHIINGNADWVYEEEFSFSKAFFWSPDSKRIAFYKFDESKVKEYNMQRWGGQKQPYAIDYRFKYPKAGEDNSTIQILVYNVATAKSMKMDIGAEQDMYIPRLRWTQNPELLSIRRLNRLQNKLELLHANASTGKTQVILTEESKTYVDVDFTDDLTYLKNGKEFIHTSERDGYKHVYLYKLNGKLVRQITKGNWEVRNLAGIDEKRKLLYFTSTEVSPLERHLYRIDMKGRKKVRMTKDKGTHRINFSSDFKYYIDTYNAAAMPTRVSLHEAPSGKLLQVLEENKRLKKRLENYQISYKEFFTLKTSENVSLNGWMIKPHNFDKNKKYPVLMFVYGGPGSQQVTDSWDAYNFFWYQLLASKGYMVVCVDNRGTGGRGRAFKHVTYKQLGYYETIDQIEAAKYLAKQPYVDASRIGIWGWSYGGYMSSLCLMKGADVFKTAIAVAPVSTWRFYDTIYTERFLQRPQDNAEGYDKNSPLNHVNKLKGNYLLVHGTGDDNVHFQNAVELQNALIKAGKQFQSFYYPNRTHSIFSQNARPHLYTMMTNFLLKNL</sequence>
<evidence type="ECO:0000313" key="7">
    <source>
        <dbReference type="Proteomes" id="UP000004095"/>
    </source>
</evidence>
<dbReference type="SUPFAM" id="SSF82171">
    <property type="entry name" value="DPP6 N-terminal domain-like"/>
    <property type="match status" value="1"/>
</dbReference>
<dbReference type="GO" id="GO:0008239">
    <property type="term" value="F:dipeptidyl-peptidase activity"/>
    <property type="evidence" value="ECO:0007669"/>
    <property type="project" value="TreeGrafter"/>
</dbReference>
<evidence type="ECO:0000256" key="2">
    <source>
        <dbReference type="ARBA" id="ARBA00022801"/>
    </source>
</evidence>
<dbReference type="ESTHER" id="9bact-a1zn26">
    <property type="family name" value="DPP4N_Peptidase_S9"/>
</dbReference>
<comment type="caution">
    <text evidence="6">The sequence shown here is derived from an EMBL/GenBank/DDBJ whole genome shotgun (WGS) entry which is preliminary data.</text>
</comment>
<proteinExistence type="predicted"/>
<dbReference type="GO" id="GO:0006508">
    <property type="term" value="P:proteolysis"/>
    <property type="evidence" value="ECO:0007669"/>
    <property type="project" value="UniProtKB-KW"/>
</dbReference>
<dbReference type="AlphaFoldDB" id="A1ZN26"/>
<dbReference type="eggNOG" id="COG0823">
    <property type="taxonomic scope" value="Bacteria"/>
</dbReference>
<dbReference type="Proteomes" id="UP000004095">
    <property type="component" value="Unassembled WGS sequence"/>
</dbReference>
<dbReference type="InterPro" id="IPR002469">
    <property type="entry name" value="Peptidase_S9B_N"/>
</dbReference>
<dbReference type="Gene3D" id="2.140.10.30">
    <property type="entry name" value="Dipeptidylpeptidase IV, N-terminal domain"/>
    <property type="match status" value="1"/>
</dbReference>
<dbReference type="InterPro" id="IPR029058">
    <property type="entry name" value="AB_hydrolase_fold"/>
</dbReference>
<dbReference type="eggNOG" id="COG1506">
    <property type="taxonomic scope" value="Bacteria"/>
</dbReference>
<accession>A1ZN26</accession>
<reference evidence="6 7" key="1">
    <citation type="submission" date="2007-01" db="EMBL/GenBank/DDBJ databases">
        <authorList>
            <person name="Haygood M."/>
            <person name="Podell S."/>
            <person name="Anderson C."/>
            <person name="Hopkinson B."/>
            <person name="Roe K."/>
            <person name="Barbeau K."/>
            <person name="Gaasterland T."/>
            <person name="Ferriera S."/>
            <person name="Johnson J."/>
            <person name="Kravitz S."/>
            <person name="Beeson K."/>
            <person name="Sutton G."/>
            <person name="Rogers Y.-H."/>
            <person name="Friedman R."/>
            <person name="Frazier M."/>
            <person name="Venter J.C."/>
        </authorList>
    </citation>
    <scope>NUCLEOTIDE SEQUENCE [LARGE SCALE GENOMIC DNA]</scope>
    <source>
        <strain evidence="6 7">ATCC 23134</strain>
    </source>
</reference>
<evidence type="ECO:0000256" key="1">
    <source>
        <dbReference type="ARBA" id="ARBA00022670"/>
    </source>
</evidence>
<dbReference type="GO" id="GO:0004252">
    <property type="term" value="F:serine-type endopeptidase activity"/>
    <property type="evidence" value="ECO:0007669"/>
    <property type="project" value="InterPro"/>
</dbReference>
<dbReference type="PANTHER" id="PTHR11731:SF193">
    <property type="entry name" value="DIPEPTIDYL PEPTIDASE 9"/>
    <property type="match status" value="1"/>
</dbReference>
<dbReference type="EMBL" id="AAWS01000017">
    <property type="protein sequence ID" value="EAY28207.1"/>
    <property type="molecule type" value="Genomic_DNA"/>
</dbReference>